<evidence type="ECO:0000313" key="1">
    <source>
        <dbReference type="EMBL" id="PON93400.1"/>
    </source>
</evidence>
<dbReference type="InParanoid" id="A0A2P5F6J0"/>
<keyword evidence="2" id="KW-1185">Reference proteome</keyword>
<dbReference type="Proteomes" id="UP000237000">
    <property type="component" value="Unassembled WGS sequence"/>
</dbReference>
<accession>A0A2P5F6J0</accession>
<organism evidence="1 2">
    <name type="scientific">Trema orientale</name>
    <name type="common">Charcoal tree</name>
    <name type="synonym">Celtis orientalis</name>
    <dbReference type="NCBI Taxonomy" id="63057"/>
    <lineage>
        <taxon>Eukaryota</taxon>
        <taxon>Viridiplantae</taxon>
        <taxon>Streptophyta</taxon>
        <taxon>Embryophyta</taxon>
        <taxon>Tracheophyta</taxon>
        <taxon>Spermatophyta</taxon>
        <taxon>Magnoliopsida</taxon>
        <taxon>eudicotyledons</taxon>
        <taxon>Gunneridae</taxon>
        <taxon>Pentapetalae</taxon>
        <taxon>rosids</taxon>
        <taxon>fabids</taxon>
        <taxon>Rosales</taxon>
        <taxon>Cannabaceae</taxon>
        <taxon>Trema</taxon>
    </lineage>
</organism>
<dbReference type="EMBL" id="JXTC01000058">
    <property type="protein sequence ID" value="PON93400.1"/>
    <property type="molecule type" value="Genomic_DNA"/>
</dbReference>
<reference evidence="2" key="1">
    <citation type="submission" date="2016-06" db="EMBL/GenBank/DDBJ databases">
        <title>Parallel loss of symbiosis genes in relatives of nitrogen-fixing non-legume Parasponia.</title>
        <authorList>
            <person name="Van Velzen R."/>
            <person name="Holmer R."/>
            <person name="Bu F."/>
            <person name="Rutten L."/>
            <person name="Van Zeijl A."/>
            <person name="Liu W."/>
            <person name="Santuari L."/>
            <person name="Cao Q."/>
            <person name="Sharma T."/>
            <person name="Shen D."/>
            <person name="Roswanjaya Y."/>
            <person name="Wardhani T."/>
            <person name="Kalhor M.S."/>
            <person name="Jansen J."/>
            <person name="Van den Hoogen J."/>
            <person name="Gungor B."/>
            <person name="Hartog M."/>
            <person name="Hontelez J."/>
            <person name="Verver J."/>
            <person name="Yang W.-C."/>
            <person name="Schijlen E."/>
            <person name="Repin R."/>
            <person name="Schilthuizen M."/>
            <person name="Schranz E."/>
            <person name="Heidstra R."/>
            <person name="Miyata K."/>
            <person name="Fedorova E."/>
            <person name="Kohlen W."/>
            <person name="Bisseling T."/>
            <person name="Smit S."/>
            <person name="Geurts R."/>
        </authorList>
    </citation>
    <scope>NUCLEOTIDE SEQUENCE [LARGE SCALE GENOMIC DNA]</scope>
    <source>
        <strain evidence="2">cv. RG33-2</strain>
    </source>
</reference>
<protein>
    <submittedName>
        <fullName evidence="1">Uncharacterized protein</fullName>
    </submittedName>
</protein>
<sequence length="36" mass="4082">MTRRTSFLTLQAHVRNAMFGMSLLKMLTAITVPLCK</sequence>
<name>A0A2P5F6J0_TREOI</name>
<evidence type="ECO:0000313" key="2">
    <source>
        <dbReference type="Proteomes" id="UP000237000"/>
    </source>
</evidence>
<proteinExistence type="predicted"/>
<dbReference type="AlphaFoldDB" id="A0A2P5F6J0"/>
<comment type="caution">
    <text evidence="1">The sequence shown here is derived from an EMBL/GenBank/DDBJ whole genome shotgun (WGS) entry which is preliminary data.</text>
</comment>
<gene>
    <name evidence="1" type="ORF">TorRG33x02_106780</name>
</gene>
<dbReference type="OrthoDB" id="10297105at2759"/>